<feature type="active site" description="Charge relay system" evidence="5">
    <location>
        <position position="187"/>
    </location>
</feature>
<protein>
    <submittedName>
        <fullName evidence="8">S8 family serine peptidase</fullName>
    </submittedName>
</protein>
<dbReference type="Gene3D" id="3.40.50.200">
    <property type="entry name" value="Peptidase S8/S53 domain"/>
    <property type="match status" value="1"/>
</dbReference>
<dbReference type="PROSITE" id="PS51892">
    <property type="entry name" value="SUBTILASE"/>
    <property type="match status" value="1"/>
</dbReference>
<dbReference type="InterPro" id="IPR000209">
    <property type="entry name" value="Peptidase_S8/S53_dom"/>
</dbReference>
<feature type="signal peptide" evidence="6">
    <location>
        <begin position="1"/>
        <end position="24"/>
    </location>
</feature>
<reference evidence="8 10" key="2">
    <citation type="submission" date="2019-09" db="EMBL/GenBank/DDBJ databases">
        <title>A bacterium isolated from glacier soil.</title>
        <authorList>
            <person name="Liu Q."/>
        </authorList>
    </citation>
    <scope>NUCLEOTIDE SEQUENCE [LARGE SCALE GENOMIC DNA]</scope>
    <source>
        <strain evidence="8 10">MDT1-10-3</strain>
    </source>
</reference>
<evidence type="ECO:0000313" key="10">
    <source>
        <dbReference type="Proteomes" id="UP000323866"/>
    </source>
</evidence>
<dbReference type="Proteomes" id="UP001570846">
    <property type="component" value="Unassembled WGS sequence"/>
</dbReference>
<dbReference type="Pfam" id="PF18962">
    <property type="entry name" value="Por_Secre_tail"/>
    <property type="match status" value="1"/>
</dbReference>
<gene>
    <name evidence="9" type="ORF">ACD591_15820</name>
    <name evidence="8" type="ORF">FOE74_03520</name>
</gene>
<reference evidence="8 10" key="1">
    <citation type="submission" date="2019-07" db="EMBL/GenBank/DDBJ databases">
        <authorList>
            <person name="Qu J.-H."/>
        </authorList>
    </citation>
    <scope>NUCLEOTIDE SEQUENCE [LARGE SCALE GENOMIC DNA]</scope>
    <source>
        <strain evidence="8 10">MDT1-10-3</strain>
    </source>
</reference>
<evidence type="ECO:0000256" key="2">
    <source>
        <dbReference type="ARBA" id="ARBA00022670"/>
    </source>
</evidence>
<dbReference type="GO" id="GO:0006508">
    <property type="term" value="P:proteolysis"/>
    <property type="evidence" value="ECO:0007669"/>
    <property type="project" value="UniProtKB-KW"/>
</dbReference>
<dbReference type="PANTHER" id="PTHR43806">
    <property type="entry name" value="PEPTIDASE S8"/>
    <property type="match status" value="1"/>
</dbReference>
<feature type="domain" description="PKD" evidence="7">
    <location>
        <begin position="754"/>
        <end position="816"/>
    </location>
</feature>
<dbReference type="EMBL" id="VKKZ01000010">
    <property type="protein sequence ID" value="KAA6437582.1"/>
    <property type="molecule type" value="Genomic_DNA"/>
</dbReference>
<dbReference type="Pfam" id="PF00801">
    <property type="entry name" value="PKD"/>
    <property type="match status" value="1"/>
</dbReference>
<feature type="domain" description="PKD" evidence="7">
    <location>
        <begin position="1121"/>
        <end position="1215"/>
    </location>
</feature>
<dbReference type="CDD" id="cd00146">
    <property type="entry name" value="PKD"/>
    <property type="match status" value="2"/>
</dbReference>
<dbReference type="PROSITE" id="PS00137">
    <property type="entry name" value="SUBTILASE_HIS"/>
    <property type="match status" value="1"/>
</dbReference>
<feature type="domain" description="PKD" evidence="7">
    <location>
        <begin position="502"/>
        <end position="577"/>
    </location>
</feature>
<reference evidence="9 11" key="3">
    <citation type="submission" date="2024-08" db="EMBL/GenBank/DDBJ databases">
        <authorList>
            <person name="Wei W."/>
        </authorList>
    </citation>
    <scope>NUCLEOTIDE SEQUENCE [LARGE SCALE GENOMIC DNA]</scope>
    <source>
        <strain evidence="9 11">XU2</strain>
    </source>
</reference>
<keyword evidence="6" id="KW-0732">Signal</keyword>
<dbReference type="InterPro" id="IPR050131">
    <property type="entry name" value="Peptidase_S8_subtilisin-like"/>
</dbReference>
<dbReference type="InterPro" id="IPR023828">
    <property type="entry name" value="Peptidase_S8_Ser-AS"/>
</dbReference>
<dbReference type="PRINTS" id="PR00723">
    <property type="entry name" value="SUBTILISIN"/>
</dbReference>
<comment type="similarity">
    <text evidence="1 5">Belongs to the peptidase S8 family.</text>
</comment>
<dbReference type="EMBL" id="JBGOGF010000009">
    <property type="protein sequence ID" value="MFA1772768.1"/>
    <property type="molecule type" value="Genomic_DNA"/>
</dbReference>
<dbReference type="PROSITE" id="PS50093">
    <property type="entry name" value="PKD"/>
    <property type="match status" value="4"/>
</dbReference>
<dbReference type="PANTHER" id="PTHR43806:SF11">
    <property type="entry name" value="CEREVISIN-RELATED"/>
    <property type="match status" value="1"/>
</dbReference>
<dbReference type="InterPro" id="IPR035986">
    <property type="entry name" value="PKD_dom_sf"/>
</dbReference>
<dbReference type="InterPro" id="IPR026444">
    <property type="entry name" value="Secre_tail"/>
</dbReference>
<evidence type="ECO:0000313" key="11">
    <source>
        <dbReference type="Proteomes" id="UP001570846"/>
    </source>
</evidence>
<dbReference type="Pfam" id="PF00082">
    <property type="entry name" value="Peptidase_S8"/>
    <property type="match status" value="1"/>
</dbReference>
<evidence type="ECO:0000256" key="6">
    <source>
        <dbReference type="SAM" id="SignalP"/>
    </source>
</evidence>
<evidence type="ECO:0000313" key="9">
    <source>
        <dbReference type="EMBL" id="MFA1772768.1"/>
    </source>
</evidence>
<dbReference type="InterPro" id="IPR036852">
    <property type="entry name" value="Peptidase_S8/S53_dom_sf"/>
</dbReference>
<dbReference type="RefSeq" id="WP_149097203.1">
    <property type="nucleotide sequence ID" value="NZ_BMMG01000001.1"/>
</dbReference>
<dbReference type="PROSITE" id="PS00138">
    <property type="entry name" value="SUBTILASE_SER"/>
    <property type="match status" value="1"/>
</dbReference>
<evidence type="ECO:0000256" key="5">
    <source>
        <dbReference type="PROSITE-ProRule" id="PRU01240"/>
    </source>
</evidence>
<dbReference type="NCBIfam" id="TIGR04183">
    <property type="entry name" value="Por_Secre_tail"/>
    <property type="match status" value="1"/>
</dbReference>
<evidence type="ECO:0000256" key="3">
    <source>
        <dbReference type="ARBA" id="ARBA00022801"/>
    </source>
</evidence>
<comment type="caution">
    <text evidence="8">The sequence shown here is derived from an EMBL/GenBank/DDBJ whole genome shotgun (WGS) entry which is preliminary data.</text>
</comment>
<sequence>MKKNYFVRGLLGLFLAGQVLSTNAQELEEVQLTSANTANQTPDEKAYHDDKIFVKFRQQETGNALEFNGKSERARKFKEDKISKALLKADARLMRQAAGKGFSQNVSRIFQVELDGSRASVKQLISELKAMPEVEYAELVPIYYIHAAPSDQQYTAGNQYALNITKAVQAYDAFNGNSAPIRVAIVDDAVLISHPDLKANIWTNPGETGIDATGKNKASNGIDDDGNGYIDDVNGWDAADRDNNPNPPVDTVGTGHRNLAGPNNFSHGTHCAGIAGAVTNNGAGVASISNNRVQIVPVKCTYNNAANTRSIYTSFDGLAYAIRGAKANVVSMSFGGSGYSQAFQDLIAEGAAMGTVFIGSAGNNNNNIEQYPANYQHVISVSNTDAGDKKSSSSSFGNWVTIAAPGTNILSTVAGSGTASQIANGSYINYTGTSMSGPMVAGMVGYIKAQNPSLTPAQIKQILVSTSDNVDVLNAGYEGLLGAGRINAYQAIVAAGGTALAPTVDFISNKTTAVIGEEVAFANRSTGDNLTYAWTFQNANIATSTAKNPVVKFTSAGLHEVTLSINGGASKTVKISVAGTTALDILGLPVTGAISASAINGHSANNIPAFANSFKYAATHLISGVSISFRMAVAGTPTSTIRVKVWASERGAPGRVLHTQVVKISDLVASTANATLRPNYFYFDKPVPVPADNQFFVGYEIDYGKKDNVYIHHSASNGANSMLFFNNSWQVNGQVGAAWTFAMFPILADAAEFPAGKIAVSTTEACLDSAVAFNATGVNNASAYRWNFGNGATSVDAVTSATYTAAGTFTPTLVATRPMNITKGTAVYPVELRQSFSQMVRVADCAVAPLAAFEASALSANVGSTITFTNSTKNATSYEWLISQGGTKITSAEESPVVTFNTKGKYDVTLITRNPGGEVSQSSKKQYVEIFTAGQDCGTVDFPFPARLTGFGTAAGGTFSGHNGYRMATYAKAFDLTAGTVVTKAMLNILTAAAAAPTASFITVNVWNAAGPEGAPGQIISSAQVSYTKLMQAVASNGGNLEVVLDQHVVVPAEGRIYVGFTINYIAGDNMAVGSKLAGPAMGDRSLIFYGGAWYSLKDLVGLQTDYAIGVGTFENIDKLPVANFTASATTVAVGEALQLDASQSKKAQIYNWQVSGGTLARMGENVSSAVYDPTKAAVVFSKAGTYTITLVVAGNCDAKVATKAMQVVVTAPATVSVTSSEESKAADGTDLSLNEAVVYPNPSNGQYNVVLKGEAQQKVMVSVSDMTGKEVSRKNVTLSSSSEVHQMNLGSNPAGLYLLRITTGNKVQVLKIVKR</sequence>
<dbReference type="InterPro" id="IPR022398">
    <property type="entry name" value="Peptidase_S8_His-AS"/>
</dbReference>
<keyword evidence="11" id="KW-1185">Reference proteome</keyword>
<accession>A0A5M8QTR5</accession>
<evidence type="ECO:0000313" key="8">
    <source>
        <dbReference type="EMBL" id="KAA6437582.1"/>
    </source>
</evidence>
<feature type="domain" description="PKD" evidence="7">
    <location>
        <begin position="870"/>
        <end position="935"/>
    </location>
</feature>
<evidence type="ECO:0000256" key="4">
    <source>
        <dbReference type="ARBA" id="ARBA00022825"/>
    </source>
</evidence>
<dbReference type="OrthoDB" id="9813435at2"/>
<keyword evidence="3 5" id="KW-0378">Hydrolase</keyword>
<dbReference type="InterPro" id="IPR000601">
    <property type="entry name" value="PKD_dom"/>
</dbReference>
<dbReference type="SMART" id="SM00089">
    <property type="entry name" value="PKD"/>
    <property type="match status" value="4"/>
</dbReference>
<dbReference type="InterPro" id="IPR022409">
    <property type="entry name" value="PKD/Chitinase_dom"/>
</dbReference>
<dbReference type="InterPro" id="IPR013783">
    <property type="entry name" value="Ig-like_fold"/>
</dbReference>
<name>A0A5M8QTR5_9BACT</name>
<feature type="active site" description="Charge relay system" evidence="5">
    <location>
        <position position="434"/>
    </location>
</feature>
<feature type="chain" id="PRO_5024369703" evidence="6">
    <location>
        <begin position="25"/>
        <end position="1316"/>
    </location>
</feature>
<evidence type="ECO:0000259" key="7">
    <source>
        <dbReference type="PROSITE" id="PS50093"/>
    </source>
</evidence>
<feature type="active site" description="Charge relay system" evidence="5">
    <location>
        <position position="267"/>
    </location>
</feature>
<dbReference type="Pfam" id="PF18911">
    <property type="entry name" value="PKD_4"/>
    <property type="match status" value="1"/>
</dbReference>
<evidence type="ECO:0000256" key="1">
    <source>
        <dbReference type="ARBA" id="ARBA00011073"/>
    </source>
</evidence>
<organism evidence="8 10">
    <name type="scientific">Rufibacter glacialis</name>
    <dbReference type="NCBI Taxonomy" id="1259555"/>
    <lineage>
        <taxon>Bacteria</taxon>
        <taxon>Pseudomonadati</taxon>
        <taxon>Bacteroidota</taxon>
        <taxon>Cytophagia</taxon>
        <taxon>Cytophagales</taxon>
        <taxon>Hymenobacteraceae</taxon>
        <taxon>Rufibacter</taxon>
    </lineage>
</organism>
<keyword evidence="2 5" id="KW-0645">Protease</keyword>
<proteinExistence type="inferred from homology"/>
<dbReference type="SUPFAM" id="SSF49299">
    <property type="entry name" value="PKD domain"/>
    <property type="match status" value="4"/>
</dbReference>
<keyword evidence="4 5" id="KW-0720">Serine protease</keyword>
<dbReference type="GO" id="GO:0004252">
    <property type="term" value="F:serine-type endopeptidase activity"/>
    <property type="evidence" value="ECO:0007669"/>
    <property type="project" value="UniProtKB-UniRule"/>
</dbReference>
<dbReference type="Proteomes" id="UP000323866">
    <property type="component" value="Unassembled WGS sequence"/>
</dbReference>
<dbReference type="Gene3D" id="2.60.40.10">
    <property type="entry name" value="Immunoglobulins"/>
    <property type="match status" value="4"/>
</dbReference>
<dbReference type="SUPFAM" id="SSF52743">
    <property type="entry name" value="Subtilisin-like"/>
    <property type="match status" value="1"/>
</dbReference>
<dbReference type="InterPro" id="IPR015500">
    <property type="entry name" value="Peptidase_S8_subtilisin-rel"/>
</dbReference>